<dbReference type="InterPro" id="IPR012347">
    <property type="entry name" value="Ferritin-like"/>
</dbReference>
<feature type="compositionally biased region" description="Basic and acidic residues" evidence="1">
    <location>
        <begin position="197"/>
        <end position="209"/>
    </location>
</feature>
<name>A0A171DM33_9ACTN</name>
<sequence>MFTGRSTARGLPPTSLSAAAGVCALALLTACGGGDAPEATPGAGTSAPAPASSAQPTTDFNDADVAFVRMMIPLDEQAVEMARLAAARASDPGLAELAAEAARVRSSEIAAMTGWLAAWGKAAASGEGLGQDVPGLATGAEMAGLRRAEGAEFDRRFAELMIGQHRGTAEMAAAERAEGLNPAARRLAETVGTSRQAESERLEKILGGG</sequence>
<evidence type="ECO:0000256" key="1">
    <source>
        <dbReference type="SAM" id="MobiDB-lite"/>
    </source>
</evidence>
<dbReference type="EMBL" id="BDCX01000015">
    <property type="protein sequence ID" value="GAT69980.1"/>
    <property type="molecule type" value="Genomic_DNA"/>
</dbReference>
<accession>A0A171DM33</accession>
<dbReference type="InterPro" id="IPR005183">
    <property type="entry name" value="DUF305_CopM-like"/>
</dbReference>
<dbReference type="Gene3D" id="1.20.1260.10">
    <property type="match status" value="1"/>
</dbReference>
<dbReference type="PANTHER" id="PTHR36933:SF1">
    <property type="entry name" value="SLL0788 PROTEIN"/>
    <property type="match status" value="1"/>
</dbReference>
<feature type="chain" id="PRO_5039035991" evidence="2">
    <location>
        <begin position="21"/>
        <end position="209"/>
    </location>
</feature>
<dbReference type="PROSITE" id="PS51257">
    <property type="entry name" value="PROKAR_LIPOPROTEIN"/>
    <property type="match status" value="1"/>
</dbReference>
<comment type="caution">
    <text evidence="4">The sequence shown here is derived from an EMBL/GenBank/DDBJ whole genome shotgun (WGS) entry which is preliminary data.</text>
</comment>
<dbReference type="OrthoDB" id="26872at2"/>
<dbReference type="AlphaFoldDB" id="A0A171DM33"/>
<evidence type="ECO:0000256" key="2">
    <source>
        <dbReference type="SAM" id="SignalP"/>
    </source>
</evidence>
<feature type="region of interest" description="Disordered" evidence="1">
    <location>
        <begin position="37"/>
        <end position="58"/>
    </location>
</feature>
<evidence type="ECO:0000259" key="3">
    <source>
        <dbReference type="Pfam" id="PF03713"/>
    </source>
</evidence>
<gene>
    <name evidence="4" type="ORF">PS9374_05660</name>
</gene>
<protein>
    <submittedName>
        <fullName evidence="4">Copper resistance protein</fullName>
    </submittedName>
</protein>
<evidence type="ECO:0000313" key="4">
    <source>
        <dbReference type="EMBL" id="GAT69980.1"/>
    </source>
</evidence>
<reference evidence="5" key="2">
    <citation type="submission" date="2016-04" db="EMBL/GenBank/DDBJ databases">
        <title>Planomonospora sphaerica JCM9374 whole genome shotgun sequence.</title>
        <authorList>
            <person name="Suzuki T."/>
            <person name="Dohra H."/>
            <person name="Kodani S."/>
        </authorList>
    </citation>
    <scope>NUCLEOTIDE SEQUENCE [LARGE SCALE GENOMIC DNA]</scope>
    <source>
        <strain evidence="5">JCM 9374</strain>
    </source>
</reference>
<dbReference type="Proteomes" id="UP000077701">
    <property type="component" value="Unassembled WGS sequence"/>
</dbReference>
<evidence type="ECO:0000313" key="5">
    <source>
        <dbReference type="Proteomes" id="UP000077701"/>
    </source>
</evidence>
<feature type="region of interest" description="Disordered" evidence="1">
    <location>
        <begin position="188"/>
        <end position="209"/>
    </location>
</feature>
<feature type="signal peptide" evidence="2">
    <location>
        <begin position="1"/>
        <end position="20"/>
    </location>
</feature>
<dbReference type="STRING" id="161355.PS9374_05660"/>
<dbReference type="Pfam" id="PF03713">
    <property type="entry name" value="DUF305"/>
    <property type="match status" value="1"/>
</dbReference>
<keyword evidence="5" id="KW-1185">Reference proteome</keyword>
<dbReference type="RefSeq" id="WP_068901806.1">
    <property type="nucleotide sequence ID" value="NZ_BDCX01000015.1"/>
</dbReference>
<feature type="domain" description="DUF305" evidence="3">
    <location>
        <begin position="64"/>
        <end position="206"/>
    </location>
</feature>
<reference evidence="4 5" key="1">
    <citation type="journal article" date="2016" name="Genome Announc.">
        <title>Draft Genome Sequence of Planomonospora sphaerica JCM9374, a Rare Actinomycete.</title>
        <authorList>
            <person name="Dohra H."/>
            <person name="Suzuki T."/>
            <person name="Inoue Y."/>
            <person name="Kodani S."/>
        </authorList>
    </citation>
    <scope>NUCLEOTIDE SEQUENCE [LARGE SCALE GENOMIC DNA]</scope>
    <source>
        <strain evidence="4 5">JCM 9374</strain>
    </source>
</reference>
<proteinExistence type="predicted"/>
<organism evidence="4 5">
    <name type="scientific">Planomonospora sphaerica</name>
    <dbReference type="NCBI Taxonomy" id="161355"/>
    <lineage>
        <taxon>Bacteria</taxon>
        <taxon>Bacillati</taxon>
        <taxon>Actinomycetota</taxon>
        <taxon>Actinomycetes</taxon>
        <taxon>Streptosporangiales</taxon>
        <taxon>Streptosporangiaceae</taxon>
        <taxon>Planomonospora</taxon>
    </lineage>
</organism>
<keyword evidence="2" id="KW-0732">Signal</keyword>
<dbReference type="PANTHER" id="PTHR36933">
    <property type="entry name" value="SLL0788 PROTEIN"/>
    <property type="match status" value="1"/>
</dbReference>